<dbReference type="PANTHER" id="PTHR45907:SF16">
    <property type="entry name" value="SERPENTINE RECEPTOR, CLASS J"/>
    <property type="match status" value="1"/>
</dbReference>
<organism evidence="1 2">
    <name type="scientific">Pristionchus pacificus</name>
    <name type="common">Parasitic nematode worm</name>
    <dbReference type="NCBI Taxonomy" id="54126"/>
    <lineage>
        <taxon>Eukaryota</taxon>
        <taxon>Metazoa</taxon>
        <taxon>Ecdysozoa</taxon>
        <taxon>Nematoda</taxon>
        <taxon>Chromadorea</taxon>
        <taxon>Rhabditida</taxon>
        <taxon>Rhabditina</taxon>
        <taxon>Diplogasteromorpha</taxon>
        <taxon>Diplogasteroidea</taxon>
        <taxon>Neodiplogasteridae</taxon>
        <taxon>Pristionchus</taxon>
    </lineage>
</organism>
<dbReference type="InterPro" id="IPR019428">
    <property type="entry name" value="7TM_GPCR_serpentine_rcpt_Str"/>
</dbReference>
<dbReference type="AlphaFoldDB" id="A0A2A6CME0"/>
<protein>
    <submittedName>
        <fullName evidence="1">G protein-coupled receptor</fullName>
    </submittedName>
</protein>
<dbReference type="OrthoDB" id="5783895at2759"/>
<dbReference type="SUPFAM" id="SSF81321">
    <property type="entry name" value="Family A G protein-coupled receptor-like"/>
    <property type="match status" value="1"/>
</dbReference>
<dbReference type="PANTHER" id="PTHR45907">
    <property type="entry name" value="SERPENTINE RECEPTOR, CLASS J"/>
    <property type="match status" value="1"/>
</dbReference>
<reference evidence="2" key="1">
    <citation type="journal article" date="2008" name="Nat. Genet.">
        <title>The Pristionchus pacificus genome provides a unique perspective on nematode lifestyle and parasitism.</title>
        <authorList>
            <person name="Dieterich C."/>
            <person name="Clifton S.W."/>
            <person name="Schuster L.N."/>
            <person name="Chinwalla A."/>
            <person name="Delehaunty K."/>
            <person name="Dinkelacker I."/>
            <person name="Fulton L."/>
            <person name="Fulton R."/>
            <person name="Godfrey J."/>
            <person name="Minx P."/>
            <person name="Mitreva M."/>
            <person name="Roeseler W."/>
            <person name="Tian H."/>
            <person name="Witte H."/>
            <person name="Yang S.P."/>
            <person name="Wilson R.K."/>
            <person name="Sommer R.J."/>
        </authorList>
    </citation>
    <scope>NUCLEOTIDE SEQUENCE [LARGE SCALE GENOMIC DNA]</scope>
    <source>
        <strain evidence="2">PS312</strain>
    </source>
</reference>
<gene>
    <name evidence="1" type="primary">WBGene00279500</name>
</gene>
<dbReference type="Proteomes" id="UP000005239">
    <property type="component" value="Unassembled WGS sequence"/>
</dbReference>
<proteinExistence type="predicted"/>
<sequence>MAGVESGPIVHSPDTEQLYIVGTYWANGTFYGARWKSFGGAVVLATGMVTFYVTIAICSYLIVNHMRTTAMSASTIRLQRQLFKCLVYQTVFPTLTAYFPASFCTFAPIFGFSWPPIAIIMPNFCAMHPLFDGAVVLLNVTEYRKSLFQCVLCTKIVEKPQTTSAVSFSLASKKSTTSVHVI</sequence>
<accession>A0A8R1UUV9</accession>
<keyword evidence="2" id="KW-1185">Reference proteome</keyword>
<accession>A0A2A6CME0</accession>
<name>A0A2A6CME0_PRIPA</name>
<dbReference type="Pfam" id="PF10326">
    <property type="entry name" value="7TM_GPCR_Str"/>
    <property type="match status" value="1"/>
</dbReference>
<dbReference type="InterPro" id="IPR019423">
    <property type="entry name" value="7TM_GPCR_serpentine_rcpt_Srj"/>
</dbReference>
<reference evidence="1" key="2">
    <citation type="submission" date="2022-06" db="UniProtKB">
        <authorList>
            <consortium name="EnsemblMetazoa"/>
        </authorList>
    </citation>
    <scope>IDENTIFICATION</scope>
    <source>
        <strain evidence="1">PS312</strain>
    </source>
</reference>
<dbReference type="EnsemblMetazoa" id="PPA41131.1">
    <property type="protein sequence ID" value="PPA41131.1"/>
    <property type="gene ID" value="WBGene00279500"/>
</dbReference>
<evidence type="ECO:0000313" key="2">
    <source>
        <dbReference type="Proteomes" id="UP000005239"/>
    </source>
</evidence>
<evidence type="ECO:0000313" key="1">
    <source>
        <dbReference type="EnsemblMetazoa" id="PPA41131.1"/>
    </source>
</evidence>